<gene>
    <name evidence="3" type="ORF">Afil01_60710</name>
</gene>
<dbReference type="Proteomes" id="UP001165079">
    <property type="component" value="Unassembled WGS sequence"/>
</dbReference>
<keyword evidence="4" id="KW-1185">Reference proteome</keyword>
<protein>
    <submittedName>
        <fullName evidence="3">Uncharacterized protein</fullName>
    </submittedName>
</protein>
<reference evidence="3" key="1">
    <citation type="submission" date="2023-03" db="EMBL/GenBank/DDBJ databases">
        <title>Actinorhabdospora filicis NBRC 111898.</title>
        <authorList>
            <person name="Ichikawa N."/>
            <person name="Sato H."/>
            <person name="Tonouchi N."/>
        </authorList>
    </citation>
    <scope>NUCLEOTIDE SEQUENCE</scope>
    <source>
        <strain evidence="3">NBRC 111898</strain>
    </source>
</reference>
<keyword evidence="2" id="KW-0472">Membrane</keyword>
<evidence type="ECO:0000313" key="3">
    <source>
        <dbReference type="EMBL" id="GLZ81264.1"/>
    </source>
</evidence>
<organism evidence="3 4">
    <name type="scientific">Actinorhabdospora filicis</name>
    <dbReference type="NCBI Taxonomy" id="1785913"/>
    <lineage>
        <taxon>Bacteria</taxon>
        <taxon>Bacillati</taxon>
        <taxon>Actinomycetota</taxon>
        <taxon>Actinomycetes</taxon>
        <taxon>Micromonosporales</taxon>
        <taxon>Micromonosporaceae</taxon>
        <taxon>Actinorhabdospora</taxon>
    </lineage>
</organism>
<evidence type="ECO:0000313" key="4">
    <source>
        <dbReference type="Proteomes" id="UP001165079"/>
    </source>
</evidence>
<feature type="compositionally biased region" description="Polar residues" evidence="1">
    <location>
        <begin position="76"/>
        <end position="86"/>
    </location>
</feature>
<accession>A0A9W6SSP8</accession>
<sequence>MYGFIWRKFPGPWPVKLVGMLVLFGGLGALLWFFAFPKLEPLLPFDDSQIVPEQSTDPNFVPHDEPSDPPLPSGDPENSGTILPGN</sequence>
<keyword evidence="2" id="KW-0812">Transmembrane</keyword>
<comment type="caution">
    <text evidence="3">The sequence shown here is derived from an EMBL/GenBank/DDBJ whole genome shotgun (WGS) entry which is preliminary data.</text>
</comment>
<keyword evidence="2" id="KW-1133">Transmembrane helix</keyword>
<dbReference type="RefSeq" id="WP_285666707.1">
    <property type="nucleotide sequence ID" value="NZ_BSTX01000005.1"/>
</dbReference>
<name>A0A9W6SSP8_9ACTN</name>
<dbReference type="EMBL" id="BSTX01000005">
    <property type="protein sequence ID" value="GLZ81264.1"/>
    <property type="molecule type" value="Genomic_DNA"/>
</dbReference>
<feature type="transmembrane region" description="Helical" evidence="2">
    <location>
        <begin position="17"/>
        <end position="36"/>
    </location>
</feature>
<evidence type="ECO:0000256" key="2">
    <source>
        <dbReference type="SAM" id="Phobius"/>
    </source>
</evidence>
<feature type="region of interest" description="Disordered" evidence="1">
    <location>
        <begin position="48"/>
        <end position="86"/>
    </location>
</feature>
<evidence type="ECO:0000256" key="1">
    <source>
        <dbReference type="SAM" id="MobiDB-lite"/>
    </source>
</evidence>
<proteinExistence type="predicted"/>
<dbReference type="AlphaFoldDB" id="A0A9W6SSP8"/>